<gene>
    <name evidence="1" type="ORF">SAMN05216452_3462</name>
</gene>
<dbReference type="Proteomes" id="UP000199064">
    <property type="component" value="Unassembled WGS sequence"/>
</dbReference>
<organism evidence="1 2">
    <name type="scientific">Nitratireductor aquibiodomus</name>
    <dbReference type="NCBI Taxonomy" id="204799"/>
    <lineage>
        <taxon>Bacteria</taxon>
        <taxon>Pseudomonadati</taxon>
        <taxon>Pseudomonadota</taxon>
        <taxon>Alphaproteobacteria</taxon>
        <taxon>Hyphomicrobiales</taxon>
        <taxon>Phyllobacteriaceae</taxon>
        <taxon>Nitratireductor</taxon>
    </lineage>
</organism>
<evidence type="ECO:0000313" key="2">
    <source>
        <dbReference type="Proteomes" id="UP000199064"/>
    </source>
</evidence>
<sequence>MLALIEEDIRAFDLSLSGLRVVVPVDSRFLAATAATALMAGAAAVTAVTPTATRFQSAEEAAEATRTLVGAAGLLENLSIDERIDHETCRATNVLLNGPSIRPITRSLIERLPDHSVVALMHEAWMTLTGEVDIEASLEHDIPISAVNESHPLVGARDYHPALCLELLKDAEIPVEGADIALICDNPLSDTLERGLRRAGAQVAVVAHANQIFEHDWRAILLAKRPREEPRLGIQDLGWIAKSAPDATVVQYWGDVDRKAARYFELKVWPQRTPGKGQWGIPLDTLGPGPILQRITGGLKAAQSVLAGTPTAPDSLAQTLTSTDIFNGD</sequence>
<dbReference type="EMBL" id="FNSL01000001">
    <property type="protein sequence ID" value="SEB86214.1"/>
    <property type="molecule type" value="Genomic_DNA"/>
</dbReference>
<proteinExistence type="predicted"/>
<reference evidence="2" key="1">
    <citation type="submission" date="2016-10" db="EMBL/GenBank/DDBJ databases">
        <authorList>
            <person name="Varghese N."/>
            <person name="Submissions S."/>
        </authorList>
    </citation>
    <scope>NUCLEOTIDE SEQUENCE [LARGE SCALE GENOMIC DNA]</scope>
    <source>
        <strain evidence="2">ES.061</strain>
    </source>
</reference>
<protein>
    <submittedName>
        <fullName evidence="1">Uncharacterized protein</fullName>
    </submittedName>
</protein>
<accession>A0A1H4MTW4</accession>
<dbReference type="AlphaFoldDB" id="A0A1H4MTW4"/>
<name>A0A1H4MTW4_9HYPH</name>
<dbReference type="RefSeq" id="WP_090329608.1">
    <property type="nucleotide sequence ID" value="NZ_FNSL01000001.1"/>
</dbReference>
<keyword evidence="2" id="KW-1185">Reference proteome</keyword>
<evidence type="ECO:0000313" key="1">
    <source>
        <dbReference type="EMBL" id="SEB86214.1"/>
    </source>
</evidence>